<protein>
    <submittedName>
        <fullName evidence="1">Uncharacterized protein</fullName>
    </submittedName>
</protein>
<comment type="caution">
    <text evidence="1">The sequence shown here is derived from an EMBL/GenBank/DDBJ whole genome shotgun (WGS) entry which is preliminary data.</text>
</comment>
<sequence length="67" mass="7867">MISLTWNFFQSSSRHMNMFGIHNTISMDQIIIMKFKIQIQNDQCKADDDDDDDAISRLFDGPFLHEV</sequence>
<name>A0A922I9J5_DERFA</name>
<evidence type="ECO:0000313" key="1">
    <source>
        <dbReference type="EMBL" id="KAH9527917.1"/>
    </source>
</evidence>
<keyword evidence="2" id="KW-1185">Reference proteome</keyword>
<proteinExistence type="predicted"/>
<organism evidence="1 2">
    <name type="scientific">Dermatophagoides farinae</name>
    <name type="common">American house dust mite</name>
    <dbReference type="NCBI Taxonomy" id="6954"/>
    <lineage>
        <taxon>Eukaryota</taxon>
        <taxon>Metazoa</taxon>
        <taxon>Ecdysozoa</taxon>
        <taxon>Arthropoda</taxon>
        <taxon>Chelicerata</taxon>
        <taxon>Arachnida</taxon>
        <taxon>Acari</taxon>
        <taxon>Acariformes</taxon>
        <taxon>Sarcoptiformes</taxon>
        <taxon>Astigmata</taxon>
        <taxon>Psoroptidia</taxon>
        <taxon>Analgoidea</taxon>
        <taxon>Pyroglyphidae</taxon>
        <taxon>Dermatophagoidinae</taxon>
        <taxon>Dermatophagoides</taxon>
    </lineage>
</organism>
<evidence type="ECO:0000313" key="2">
    <source>
        <dbReference type="Proteomes" id="UP000790347"/>
    </source>
</evidence>
<gene>
    <name evidence="1" type="ORF">DERF_001904</name>
</gene>
<dbReference type="EMBL" id="ASGP02000001">
    <property type="protein sequence ID" value="KAH9527917.1"/>
    <property type="molecule type" value="Genomic_DNA"/>
</dbReference>
<dbReference type="Proteomes" id="UP000790347">
    <property type="component" value="Unassembled WGS sequence"/>
</dbReference>
<dbReference type="AlphaFoldDB" id="A0A922I9J5"/>
<accession>A0A922I9J5</accession>
<reference evidence="1" key="1">
    <citation type="submission" date="2013-05" db="EMBL/GenBank/DDBJ databases">
        <authorList>
            <person name="Yim A.K.Y."/>
            <person name="Chan T.F."/>
            <person name="Ji K.M."/>
            <person name="Liu X.Y."/>
            <person name="Zhou J.W."/>
            <person name="Li R.Q."/>
            <person name="Yang K.Y."/>
            <person name="Li J."/>
            <person name="Li M."/>
            <person name="Law P.T.W."/>
            <person name="Wu Y.L."/>
            <person name="Cai Z.L."/>
            <person name="Qin H."/>
            <person name="Bao Y."/>
            <person name="Leung R.K.K."/>
            <person name="Ng P.K.S."/>
            <person name="Zou J."/>
            <person name="Zhong X.J."/>
            <person name="Ran P.X."/>
            <person name="Zhong N.S."/>
            <person name="Liu Z.G."/>
            <person name="Tsui S.K.W."/>
        </authorList>
    </citation>
    <scope>NUCLEOTIDE SEQUENCE</scope>
    <source>
        <strain evidence="1">Derf</strain>
        <tissue evidence="1">Whole organism</tissue>
    </source>
</reference>
<reference evidence="1" key="2">
    <citation type="journal article" date="2022" name="Res Sq">
        <title>Comparative Genomics Reveals Insights into the Divergent Evolution of Astigmatic Mites and Household Pest Adaptations.</title>
        <authorList>
            <person name="Xiong Q."/>
            <person name="Wan A.T.-Y."/>
            <person name="Liu X.-Y."/>
            <person name="Fung C.S.-H."/>
            <person name="Xiao X."/>
            <person name="Malainual N."/>
            <person name="Hou J."/>
            <person name="Wang L."/>
            <person name="Wang M."/>
            <person name="Yang K."/>
            <person name="Cui Y."/>
            <person name="Leung E."/>
            <person name="Nong W."/>
            <person name="Shin S.-K."/>
            <person name="Au S."/>
            <person name="Jeong K.Y."/>
            <person name="Chew F.T."/>
            <person name="Hui J."/>
            <person name="Leung T.F."/>
            <person name="Tungtrongchitr A."/>
            <person name="Zhong N."/>
            <person name="Liu Z."/>
            <person name="Tsui S."/>
        </authorList>
    </citation>
    <scope>NUCLEOTIDE SEQUENCE</scope>
    <source>
        <strain evidence="1">Derf</strain>
        <tissue evidence="1">Whole organism</tissue>
    </source>
</reference>